<comment type="function">
    <text evidence="6">Participates actively in the response to hyperosmotic and heat shock by preventing the aggregation of stress-denatured proteins and by disaggregating proteins, also in an autonomous, DnaK-independent fashion. Unfolded proteins bind initially to DnaJ; upon interaction with the DnaJ-bound protein, DnaK hydrolyzes its bound ATP, resulting in the formation of a stable complex. GrpE releases ADP from DnaK; ATP binding to DnaK triggers the release of the substrate protein, thus completing the reaction cycle. Several rounds of ATP-dependent interactions between DnaJ, DnaK and GrpE are required for fully efficient folding. Also involved, together with DnaK and GrpE, in the DNA replication of plasmids through activation of initiation proteins.</text>
</comment>
<dbReference type="NCBIfam" id="TIGR02349">
    <property type="entry name" value="DnaJ_bact"/>
    <property type="match status" value="1"/>
</dbReference>
<feature type="binding site" evidence="6">
    <location>
        <position position="149"/>
    </location>
    <ligand>
        <name>Zn(2+)</name>
        <dbReference type="ChEBI" id="CHEBI:29105"/>
        <label>1</label>
    </ligand>
</feature>
<dbReference type="PANTHER" id="PTHR43096">
    <property type="entry name" value="DNAJ HOMOLOG 1, MITOCHONDRIAL-RELATED"/>
    <property type="match status" value="1"/>
</dbReference>
<keyword evidence="11" id="KW-1185">Reference proteome</keyword>
<dbReference type="SMART" id="SM00271">
    <property type="entry name" value="DnaJ"/>
    <property type="match status" value="1"/>
</dbReference>
<evidence type="ECO:0000256" key="5">
    <source>
        <dbReference type="ARBA" id="ARBA00023186"/>
    </source>
</evidence>
<keyword evidence="4 6" id="KW-0862">Zinc</keyword>
<keyword evidence="2 6" id="KW-0677">Repeat</keyword>
<dbReference type="CDD" id="cd10719">
    <property type="entry name" value="DnaJ_zf"/>
    <property type="match status" value="1"/>
</dbReference>
<evidence type="ECO:0000256" key="3">
    <source>
        <dbReference type="ARBA" id="ARBA00022771"/>
    </source>
</evidence>
<dbReference type="SUPFAM" id="SSF49493">
    <property type="entry name" value="HSP40/DnaJ peptide-binding domain"/>
    <property type="match status" value="2"/>
</dbReference>
<feature type="binding site" evidence="6">
    <location>
        <position position="146"/>
    </location>
    <ligand>
        <name>Zn(2+)</name>
        <dbReference type="ChEBI" id="CHEBI:29105"/>
        <label>1</label>
    </ligand>
</feature>
<feature type="repeat" description="CXXCXGXG motif" evidence="6">
    <location>
        <begin position="187"/>
        <end position="194"/>
    </location>
</feature>
<dbReference type="SUPFAM" id="SSF46565">
    <property type="entry name" value="Chaperone J-domain"/>
    <property type="match status" value="1"/>
</dbReference>
<evidence type="ECO:0000259" key="9">
    <source>
        <dbReference type="PROSITE" id="PS51188"/>
    </source>
</evidence>
<feature type="binding site" evidence="6">
    <location>
        <position position="190"/>
    </location>
    <ligand>
        <name>Zn(2+)</name>
        <dbReference type="ChEBI" id="CHEBI:29105"/>
        <label>2</label>
    </ligand>
</feature>
<keyword evidence="6" id="KW-0963">Cytoplasm</keyword>
<dbReference type="PROSITE" id="PS00636">
    <property type="entry name" value="DNAJ_1"/>
    <property type="match status" value="1"/>
</dbReference>
<feature type="binding site" evidence="6">
    <location>
        <position position="204"/>
    </location>
    <ligand>
        <name>Zn(2+)</name>
        <dbReference type="ChEBI" id="CHEBI:29105"/>
        <label>1</label>
    </ligand>
</feature>
<evidence type="ECO:0000256" key="7">
    <source>
        <dbReference type="PROSITE-ProRule" id="PRU00546"/>
    </source>
</evidence>
<dbReference type="PRINTS" id="PR00625">
    <property type="entry name" value="JDOMAIN"/>
</dbReference>
<dbReference type="InterPro" id="IPR012724">
    <property type="entry name" value="DnaJ"/>
</dbReference>
<evidence type="ECO:0000256" key="2">
    <source>
        <dbReference type="ARBA" id="ARBA00022737"/>
    </source>
</evidence>
<dbReference type="Gene3D" id="2.60.260.20">
    <property type="entry name" value="Urease metallochaperone UreE, N-terminal domain"/>
    <property type="match status" value="2"/>
</dbReference>
<comment type="subunit">
    <text evidence="6">Homodimer.</text>
</comment>
<comment type="similarity">
    <text evidence="6">Belongs to the DnaJ family.</text>
</comment>
<proteinExistence type="inferred from homology"/>
<keyword evidence="1 6" id="KW-0479">Metal-binding</keyword>
<protein>
    <recommendedName>
        <fullName evidence="6">Chaperone protein DnaJ</fullName>
    </recommendedName>
</protein>
<feature type="repeat" description="CXXCXGXG motif" evidence="6">
    <location>
        <begin position="146"/>
        <end position="153"/>
    </location>
</feature>
<comment type="domain">
    <text evidence="6">The J domain is necessary and sufficient to stimulate DnaK ATPase activity. Zinc center 1 plays an important role in the autonomous, DnaK-independent chaperone activity of DnaJ. Zinc center 2 is essential for interaction with DnaK and for DnaJ activity.</text>
</comment>
<feature type="binding site" evidence="6">
    <location>
        <position position="161"/>
    </location>
    <ligand>
        <name>Zn(2+)</name>
        <dbReference type="ChEBI" id="CHEBI:29105"/>
        <label>2</label>
    </ligand>
</feature>
<feature type="binding site" evidence="6">
    <location>
        <position position="164"/>
    </location>
    <ligand>
        <name>Zn(2+)</name>
        <dbReference type="ChEBI" id="CHEBI:29105"/>
        <label>2</label>
    </ligand>
</feature>
<feature type="domain" description="J" evidence="8">
    <location>
        <begin position="7"/>
        <end position="73"/>
    </location>
</feature>
<sequence length="373" mass="41767">MPQGQKDYYAILGVPRNATQEEIKQAYRRLVKQWHPDLHPENRKEAEERFKEIQEAYEVLSDPEKRRQYDLYGTVGEVPVPGGYGFDPFEDLMRMVDEFFGFRTTTSRYRTRTEQGEDIEAVLEITLEEAFHGGEKEVEVDVLVTCPECSGFGALGGFKRCPDCHGSGRITYSRQAGGVFMRTMTTCPTCQGSGQVAAQICDACQGIGRIETTRKVKVELPAGIEDGMTLRIPGQGNSGKAGGPPGDLYVTVRIKPHPVFRREGINLHMELPLAFPQLALGDVVEIETLDGKAELTIPPGTQPGTVLKIPRKGFVSMRSGRRGDLFVHIQVTVPTELTEEQRKLLKQLAKTMGVEPKGAEPNWWERLKERFKK</sequence>
<feature type="binding site" evidence="6">
    <location>
        <position position="187"/>
    </location>
    <ligand>
        <name>Zn(2+)</name>
        <dbReference type="ChEBI" id="CHEBI:29105"/>
        <label>2</label>
    </ligand>
</feature>
<dbReference type="InterPro" id="IPR036869">
    <property type="entry name" value="J_dom_sf"/>
</dbReference>
<dbReference type="PROSITE" id="PS50076">
    <property type="entry name" value="DNAJ_2"/>
    <property type="match status" value="1"/>
</dbReference>
<dbReference type="Gene3D" id="1.10.287.110">
    <property type="entry name" value="DnaJ domain"/>
    <property type="match status" value="1"/>
</dbReference>
<dbReference type="CDD" id="cd10747">
    <property type="entry name" value="DnaJ_C"/>
    <property type="match status" value="1"/>
</dbReference>
<evidence type="ECO:0000259" key="8">
    <source>
        <dbReference type="PROSITE" id="PS50076"/>
    </source>
</evidence>
<dbReference type="InterPro" id="IPR036410">
    <property type="entry name" value="HSP_DnaJ_Cys-rich_dom_sf"/>
</dbReference>
<dbReference type="Proteomes" id="UP001204798">
    <property type="component" value="Unassembled WGS sequence"/>
</dbReference>
<organism evidence="10 11">
    <name type="scientific">Candidatus Fervidibacter sacchari</name>
    <dbReference type="NCBI Taxonomy" id="1448929"/>
    <lineage>
        <taxon>Bacteria</taxon>
        <taxon>Candidatus Fervidibacterota</taxon>
        <taxon>Candidatus Fervidibacter</taxon>
    </lineage>
</organism>
<dbReference type="InterPro" id="IPR018253">
    <property type="entry name" value="DnaJ_domain_CS"/>
</dbReference>
<keyword evidence="6" id="KW-0346">Stress response</keyword>
<evidence type="ECO:0000256" key="6">
    <source>
        <dbReference type="HAMAP-Rule" id="MF_01152"/>
    </source>
</evidence>
<dbReference type="PROSITE" id="PS51188">
    <property type="entry name" value="ZF_CR"/>
    <property type="match status" value="1"/>
</dbReference>
<feature type="domain" description="CR-type" evidence="9">
    <location>
        <begin position="133"/>
        <end position="213"/>
    </location>
</feature>
<keyword evidence="5 6" id="KW-0143">Chaperone</keyword>
<dbReference type="RefSeq" id="WP_259096597.1">
    <property type="nucleotide sequence ID" value="NZ_CP130454.1"/>
</dbReference>
<comment type="caution">
    <text evidence="10">The sequence shown here is derived from an EMBL/GenBank/DDBJ whole genome shotgun (WGS) entry which is preliminary data.</text>
</comment>
<dbReference type="InterPro" id="IPR002939">
    <property type="entry name" value="DnaJ_C"/>
</dbReference>
<evidence type="ECO:0000256" key="4">
    <source>
        <dbReference type="ARBA" id="ARBA00022833"/>
    </source>
</evidence>
<comment type="cofactor">
    <cofactor evidence="6">
        <name>Zn(2+)</name>
        <dbReference type="ChEBI" id="CHEBI:29105"/>
    </cofactor>
    <text evidence="6">Binds 2 Zn(2+) ions per monomer.</text>
</comment>
<comment type="subcellular location">
    <subcellularLocation>
        <location evidence="6">Cytoplasm</location>
    </subcellularLocation>
</comment>
<accession>A0ABT2EP88</accession>
<reference evidence="10 11" key="1">
    <citation type="submission" date="2022-08" db="EMBL/GenBank/DDBJ databases">
        <title>Bacterial and archaeal communities from various locations to study Microbial Dark Matter (Phase II).</title>
        <authorList>
            <person name="Stepanauskas R."/>
        </authorList>
    </citation>
    <scope>NUCLEOTIDE SEQUENCE [LARGE SCALE GENOMIC DNA]</scope>
    <source>
        <strain evidence="10 11">PD1</strain>
    </source>
</reference>
<dbReference type="InterPro" id="IPR008971">
    <property type="entry name" value="HSP40/DnaJ_pept-bd"/>
</dbReference>
<dbReference type="Gene3D" id="6.20.20.10">
    <property type="match status" value="2"/>
</dbReference>
<dbReference type="EMBL" id="JANUCP010000004">
    <property type="protein sequence ID" value="MCS3919771.1"/>
    <property type="molecule type" value="Genomic_DNA"/>
</dbReference>
<feature type="repeat" description="CXXCXGXG motif" evidence="6">
    <location>
        <begin position="201"/>
        <end position="208"/>
    </location>
</feature>
<name>A0ABT2EP88_9BACT</name>
<dbReference type="NCBIfam" id="NF008035">
    <property type="entry name" value="PRK10767.1"/>
    <property type="match status" value="1"/>
</dbReference>
<evidence type="ECO:0000256" key="1">
    <source>
        <dbReference type="ARBA" id="ARBA00022723"/>
    </source>
</evidence>
<gene>
    <name evidence="6" type="primary">dnaJ</name>
    <name evidence="10" type="ORF">M2350_002188</name>
</gene>
<feature type="binding site" evidence="6">
    <location>
        <position position="201"/>
    </location>
    <ligand>
        <name>Zn(2+)</name>
        <dbReference type="ChEBI" id="CHEBI:29105"/>
        <label>1</label>
    </ligand>
</feature>
<feature type="zinc finger region" description="CR-type" evidence="7">
    <location>
        <begin position="133"/>
        <end position="213"/>
    </location>
</feature>
<dbReference type="InterPro" id="IPR001623">
    <property type="entry name" value="DnaJ_domain"/>
</dbReference>
<dbReference type="Pfam" id="PF01556">
    <property type="entry name" value="DnaJ_C"/>
    <property type="match status" value="1"/>
</dbReference>
<keyword evidence="6" id="KW-0235">DNA replication</keyword>
<dbReference type="PANTHER" id="PTHR43096:SF52">
    <property type="entry name" value="DNAJ HOMOLOG 1, MITOCHONDRIAL-RELATED"/>
    <property type="match status" value="1"/>
</dbReference>
<dbReference type="Pfam" id="PF00226">
    <property type="entry name" value="DnaJ"/>
    <property type="match status" value="1"/>
</dbReference>
<dbReference type="InterPro" id="IPR001305">
    <property type="entry name" value="HSP_DnaJ_Cys-rich_dom"/>
</dbReference>
<dbReference type="CDD" id="cd06257">
    <property type="entry name" value="DnaJ"/>
    <property type="match status" value="1"/>
</dbReference>
<feature type="repeat" description="CXXCXGXG motif" evidence="6">
    <location>
        <begin position="161"/>
        <end position="168"/>
    </location>
</feature>
<dbReference type="Pfam" id="PF00684">
    <property type="entry name" value="DnaJ_CXXCXGXG"/>
    <property type="match status" value="1"/>
</dbReference>
<evidence type="ECO:0000313" key="10">
    <source>
        <dbReference type="EMBL" id="MCS3919771.1"/>
    </source>
</evidence>
<dbReference type="SUPFAM" id="SSF57938">
    <property type="entry name" value="DnaJ/Hsp40 cysteine-rich domain"/>
    <property type="match status" value="1"/>
</dbReference>
<keyword evidence="3 6" id="KW-0863">Zinc-finger</keyword>
<evidence type="ECO:0000313" key="11">
    <source>
        <dbReference type="Proteomes" id="UP001204798"/>
    </source>
</evidence>
<dbReference type="HAMAP" id="MF_01152">
    <property type="entry name" value="DnaJ"/>
    <property type="match status" value="1"/>
</dbReference>